<evidence type="ECO:0000256" key="2">
    <source>
        <dbReference type="ARBA" id="ARBA00022553"/>
    </source>
</evidence>
<evidence type="ECO:0008006" key="13">
    <source>
        <dbReference type="Google" id="ProtNLM"/>
    </source>
</evidence>
<organism evidence="11 12">
    <name type="scientific">Rhodofomes roseus</name>
    <dbReference type="NCBI Taxonomy" id="34475"/>
    <lineage>
        <taxon>Eukaryota</taxon>
        <taxon>Fungi</taxon>
        <taxon>Dikarya</taxon>
        <taxon>Basidiomycota</taxon>
        <taxon>Agaricomycotina</taxon>
        <taxon>Agaricomycetes</taxon>
        <taxon>Polyporales</taxon>
        <taxon>Rhodofomes</taxon>
    </lineage>
</organism>
<comment type="caution">
    <text evidence="11">The sequence shown here is derived from an EMBL/GenBank/DDBJ whole genome shotgun (WGS) entry which is preliminary data.</text>
</comment>
<feature type="domain" description="Man1/Src1-like C-terminal" evidence="9">
    <location>
        <begin position="396"/>
        <end position="801"/>
    </location>
</feature>
<feature type="region of interest" description="Disordered" evidence="7">
    <location>
        <begin position="296"/>
        <end position="340"/>
    </location>
</feature>
<evidence type="ECO:0000256" key="6">
    <source>
        <dbReference type="ARBA" id="ARBA00023242"/>
    </source>
</evidence>
<evidence type="ECO:0000256" key="7">
    <source>
        <dbReference type="SAM" id="MobiDB-lite"/>
    </source>
</evidence>
<protein>
    <recommendedName>
        <fullName evidence="13">LEM domain-containing protein</fullName>
    </recommendedName>
</protein>
<dbReference type="InterPro" id="IPR041885">
    <property type="entry name" value="MAN1_winged_helix_dom"/>
</dbReference>
<dbReference type="GO" id="GO:0005637">
    <property type="term" value="C:nuclear inner membrane"/>
    <property type="evidence" value="ECO:0007669"/>
    <property type="project" value="UniProtKB-SubCell"/>
</dbReference>
<dbReference type="GO" id="GO:0003682">
    <property type="term" value="F:chromatin binding"/>
    <property type="evidence" value="ECO:0007669"/>
    <property type="project" value="InterPro"/>
</dbReference>
<feature type="compositionally biased region" description="Polar residues" evidence="7">
    <location>
        <begin position="93"/>
        <end position="118"/>
    </location>
</feature>
<dbReference type="EMBL" id="SEKV01000673">
    <property type="protein sequence ID" value="TFY54662.1"/>
    <property type="molecule type" value="Genomic_DNA"/>
</dbReference>
<dbReference type="Pfam" id="PF12949">
    <property type="entry name" value="HeH"/>
    <property type="match status" value="1"/>
</dbReference>
<dbReference type="Gene3D" id="1.10.10.1180">
    <property type="entry name" value="MAN1, winged-helix domain"/>
    <property type="match status" value="1"/>
</dbReference>
<dbReference type="InterPro" id="IPR044780">
    <property type="entry name" value="Heh2/Src1"/>
</dbReference>
<evidence type="ECO:0000259" key="10">
    <source>
        <dbReference type="Pfam" id="PF12949"/>
    </source>
</evidence>
<dbReference type="PANTHER" id="PTHR47808:SF2">
    <property type="entry name" value="LEM DOMAIN-CONTAINING PROTEIN 2"/>
    <property type="match status" value="1"/>
</dbReference>
<evidence type="ECO:0000256" key="4">
    <source>
        <dbReference type="ARBA" id="ARBA00022989"/>
    </source>
</evidence>
<dbReference type="InterPro" id="IPR018996">
    <property type="entry name" value="Man1/Src1-like_C"/>
</dbReference>
<evidence type="ECO:0000259" key="9">
    <source>
        <dbReference type="Pfam" id="PF09402"/>
    </source>
</evidence>
<feature type="compositionally biased region" description="Basic and acidic residues" evidence="7">
    <location>
        <begin position="210"/>
        <end position="220"/>
    </location>
</feature>
<dbReference type="GO" id="GO:0034399">
    <property type="term" value="C:nuclear periphery"/>
    <property type="evidence" value="ECO:0007669"/>
    <property type="project" value="TreeGrafter"/>
</dbReference>
<accession>A0A4Y9XY00</accession>
<gene>
    <name evidence="11" type="ORF">EVJ58_g8723</name>
</gene>
<evidence type="ECO:0000256" key="3">
    <source>
        <dbReference type="ARBA" id="ARBA00022692"/>
    </source>
</evidence>
<evidence type="ECO:0000256" key="1">
    <source>
        <dbReference type="ARBA" id="ARBA00004540"/>
    </source>
</evidence>
<keyword evidence="2" id="KW-0597">Phosphoprotein</keyword>
<dbReference type="GO" id="GO:0071763">
    <property type="term" value="P:nuclear membrane organization"/>
    <property type="evidence" value="ECO:0007669"/>
    <property type="project" value="TreeGrafter"/>
</dbReference>
<proteinExistence type="predicted"/>
<feature type="region of interest" description="Disordered" evidence="7">
    <location>
        <begin position="70"/>
        <end position="275"/>
    </location>
</feature>
<dbReference type="Pfam" id="PF09402">
    <property type="entry name" value="MSC"/>
    <property type="match status" value="1"/>
</dbReference>
<name>A0A4Y9XY00_9APHY</name>
<reference evidence="11 12" key="1">
    <citation type="submission" date="2019-01" db="EMBL/GenBank/DDBJ databases">
        <title>Genome sequencing of the rare red list fungi Fomitopsis rosea.</title>
        <authorList>
            <person name="Buettner E."/>
            <person name="Kellner H."/>
        </authorList>
    </citation>
    <scope>NUCLEOTIDE SEQUENCE [LARGE SCALE GENOMIC DNA]</scope>
    <source>
        <strain evidence="11 12">DSM 105464</strain>
    </source>
</reference>
<keyword evidence="5 8" id="KW-0472">Membrane</keyword>
<dbReference type="InterPro" id="IPR025856">
    <property type="entry name" value="HeH/LEM_domain"/>
</dbReference>
<dbReference type="STRING" id="34475.A0A4Y9XY00"/>
<evidence type="ECO:0000256" key="8">
    <source>
        <dbReference type="SAM" id="Phobius"/>
    </source>
</evidence>
<feature type="transmembrane region" description="Helical" evidence="8">
    <location>
        <begin position="387"/>
        <end position="407"/>
    </location>
</feature>
<sequence length="815" mass="89897">MPRATSTGFVQSGAYLQPDFDPRTLTKANLRSIFVQHEVAYPTNGSKHELIRVFNAEIRPRLQQEAVTNEAFGVRSDPQQIRQQIPRPRRKGSPTQPDPTTSVRSQELFSHSGTLSSRRSVEDHQPTSLMGATAPEYTDISQSNGQLDPPGAYGHHLPTGSEVTPGSLDGSRWTVDNLSQSGPELRRSVAAKLPPRRQAGTLRPGSKLRAAADDHIDRKHSGSTHENVFQSGSSRPHIDGEGSGQTRNVIGLQPRTSVHEASATHSGRVRSTRPAGEDDLVLRLCLAASGIPRTQPKTAVADMSSTSDRAAAIPSRGVSDEDKICKNNTGHTHGYRSNAASRSDAAVGVLPSHEACALQPPAPTCLRPANSPESRLRPTVSPGRRSAFMFAIVVLCAIMTLVFLLVYRSKSAPIGFCDGGTDSNSALDDLRSRAEIPRRCSENLVGRYTDVDVENCVQNAVAETSYGLFRLVVLAPTFATLFPDVCTRCPQHSTCTRSAIQCDRGFTIAPHPLLSFLPYSSLSSHSTTFSREEGLDFVNPIFQLLDAVILRFLDGLPGVGPYALPPYCVEDTEWTHRLLRIRQETTRILSEERGRRLCSSSYLEADVHTAGTNEVQQWGLQPDWLPVLHDFIDSLLWEPERFGELMNGRGVNGEFYVAHRRPHLTWGCTLRLNTGGGWTKWRYHIAAGGVGLVIIMTIRRRRLATAAEDERARHTAQTVFMRLQSQSHAQAHGRDPAADRRPYLFSLRLRDELLQGEHSVAVRQRIWLKVAQIVEANTNIQTSLEETDEGDEMVTWRWLGSFRTSLDAAAVAYGC</sequence>
<dbReference type="CDD" id="cd12935">
    <property type="entry name" value="LEM_like"/>
    <property type="match status" value="1"/>
</dbReference>
<dbReference type="AlphaFoldDB" id="A0A4Y9XY00"/>
<comment type="subcellular location">
    <subcellularLocation>
        <location evidence="1">Nucleus inner membrane</location>
    </subcellularLocation>
</comment>
<evidence type="ECO:0000313" key="11">
    <source>
        <dbReference type="EMBL" id="TFY54662.1"/>
    </source>
</evidence>
<dbReference type="PANTHER" id="PTHR47808">
    <property type="entry name" value="INNER NUCLEAR MEMBRANE PROTEIN HEH2-RELATED"/>
    <property type="match status" value="1"/>
</dbReference>
<evidence type="ECO:0000256" key="5">
    <source>
        <dbReference type="ARBA" id="ARBA00023136"/>
    </source>
</evidence>
<dbReference type="Proteomes" id="UP000298390">
    <property type="component" value="Unassembled WGS sequence"/>
</dbReference>
<feature type="domain" description="HeH/LEM" evidence="10">
    <location>
        <begin position="22"/>
        <end position="55"/>
    </location>
</feature>
<feature type="transmembrane region" description="Helical" evidence="8">
    <location>
        <begin position="681"/>
        <end position="698"/>
    </location>
</feature>
<keyword evidence="6" id="KW-0539">Nucleus</keyword>
<evidence type="ECO:0000313" key="12">
    <source>
        <dbReference type="Proteomes" id="UP000298390"/>
    </source>
</evidence>
<keyword evidence="4 8" id="KW-1133">Transmembrane helix</keyword>
<dbReference type="GO" id="GO:0005783">
    <property type="term" value="C:endoplasmic reticulum"/>
    <property type="evidence" value="ECO:0007669"/>
    <property type="project" value="TreeGrafter"/>
</dbReference>
<keyword evidence="3 8" id="KW-0812">Transmembrane</keyword>
<feature type="compositionally biased region" description="Polar residues" evidence="7">
    <location>
        <begin position="224"/>
        <end position="234"/>
    </location>
</feature>